<gene>
    <name evidence="2" type="ORF">BLS_009510</name>
</gene>
<comment type="caution">
    <text evidence="2">The sequence shown here is derived from an EMBL/GenBank/DDBJ whole genome shotgun (WGS) entry which is preliminary data.</text>
</comment>
<protein>
    <recommendedName>
        <fullName evidence="1">RNase III domain-containing protein</fullName>
    </recommendedName>
</protein>
<dbReference type="EMBL" id="WNWQ01000878">
    <property type="protein sequence ID" value="KAE9963224.1"/>
    <property type="molecule type" value="Genomic_DNA"/>
</dbReference>
<evidence type="ECO:0000313" key="2">
    <source>
        <dbReference type="EMBL" id="KAE9963224.1"/>
    </source>
</evidence>
<dbReference type="GO" id="GO:0006396">
    <property type="term" value="P:RNA processing"/>
    <property type="evidence" value="ECO:0007669"/>
    <property type="project" value="InterPro"/>
</dbReference>
<name>A0A8H3U4G1_VENIN</name>
<organism evidence="2 3">
    <name type="scientific">Venturia inaequalis</name>
    <name type="common">Apple scab fungus</name>
    <dbReference type="NCBI Taxonomy" id="5025"/>
    <lineage>
        <taxon>Eukaryota</taxon>
        <taxon>Fungi</taxon>
        <taxon>Dikarya</taxon>
        <taxon>Ascomycota</taxon>
        <taxon>Pezizomycotina</taxon>
        <taxon>Dothideomycetes</taxon>
        <taxon>Pleosporomycetidae</taxon>
        <taxon>Venturiales</taxon>
        <taxon>Venturiaceae</taxon>
        <taxon>Venturia</taxon>
    </lineage>
</organism>
<dbReference type="Gene3D" id="1.10.1520.10">
    <property type="entry name" value="Ribonuclease III domain"/>
    <property type="match status" value="1"/>
</dbReference>
<dbReference type="SUPFAM" id="SSF69065">
    <property type="entry name" value="RNase III domain-like"/>
    <property type="match status" value="1"/>
</dbReference>
<dbReference type="GO" id="GO:0004525">
    <property type="term" value="F:ribonuclease III activity"/>
    <property type="evidence" value="ECO:0007669"/>
    <property type="project" value="InterPro"/>
</dbReference>
<dbReference type="AlphaFoldDB" id="A0A8H3U4G1"/>
<proteinExistence type="predicted"/>
<accession>A0A8H3U4G1</accession>
<dbReference type="PROSITE" id="PS50142">
    <property type="entry name" value="RNASE_3_2"/>
    <property type="match status" value="1"/>
</dbReference>
<dbReference type="Proteomes" id="UP000433883">
    <property type="component" value="Unassembled WGS sequence"/>
</dbReference>
<dbReference type="CDD" id="cd00593">
    <property type="entry name" value="RIBOc"/>
    <property type="match status" value="1"/>
</dbReference>
<dbReference type="SMART" id="SM00535">
    <property type="entry name" value="RIBOc"/>
    <property type="match status" value="1"/>
</dbReference>
<sequence length="136" mass="14367">MTDQATKIALGEAVIGYVFQDKALIWEAIQAPGHLNERLALVGDAAMRLFLHKQSYGRGLSKGQSSIRHDGIANNAHLAEVGNSMQFPTFINKNISHAGGISEKAMAATVEAVIGAAFLDGGLNAVQTVIVKLGLQ</sequence>
<feature type="domain" description="RNase III" evidence="1">
    <location>
        <begin position="34"/>
        <end position="122"/>
    </location>
</feature>
<dbReference type="Pfam" id="PF14622">
    <property type="entry name" value="Ribonucleas_3_3"/>
    <property type="match status" value="1"/>
</dbReference>
<evidence type="ECO:0000259" key="1">
    <source>
        <dbReference type="PROSITE" id="PS50142"/>
    </source>
</evidence>
<dbReference type="InterPro" id="IPR036389">
    <property type="entry name" value="RNase_III_sf"/>
</dbReference>
<dbReference type="InterPro" id="IPR000999">
    <property type="entry name" value="RNase_III_dom"/>
</dbReference>
<evidence type="ECO:0000313" key="3">
    <source>
        <dbReference type="Proteomes" id="UP000433883"/>
    </source>
</evidence>
<reference evidence="2 3" key="1">
    <citation type="submission" date="2019-11" db="EMBL/GenBank/DDBJ databases">
        <title>Venturia inaequalis Genome Resource.</title>
        <authorList>
            <person name="Lichtner F.J."/>
        </authorList>
    </citation>
    <scope>NUCLEOTIDE SEQUENCE [LARGE SCALE GENOMIC DNA]</scope>
    <source>
        <strain evidence="2">Bline_iso_100314</strain>
    </source>
</reference>